<name>A0AAN9U645_9PEZI</name>
<organism evidence="3 4">
    <name type="scientific">Diatrype stigma</name>
    <dbReference type="NCBI Taxonomy" id="117547"/>
    <lineage>
        <taxon>Eukaryota</taxon>
        <taxon>Fungi</taxon>
        <taxon>Dikarya</taxon>
        <taxon>Ascomycota</taxon>
        <taxon>Pezizomycotina</taxon>
        <taxon>Sordariomycetes</taxon>
        <taxon>Xylariomycetidae</taxon>
        <taxon>Xylariales</taxon>
        <taxon>Diatrypaceae</taxon>
        <taxon>Diatrype</taxon>
    </lineage>
</organism>
<dbReference type="AlphaFoldDB" id="A0AAN9U645"/>
<dbReference type="InterPro" id="IPR000182">
    <property type="entry name" value="GNAT_dom"/>
</dbReference>
<proteinExistence type="predicted"/>
<dbReference type="PANTHER" id="PTHR20958">
    <property type="entry name" value="GLYCINE N-ACYLTRANSFERASE-LIKE PROTEIN"/>
    <property type="match status" value="1"/>
</dbReference>
<dbReference type="Gene3D" id="3.40.630.30">
    <property type="match status" value="1"/>
</dbReference>
<sequence length="339" mass="36914">MPVEVLTYKEPPPALFALLKSHAPHSLPLLRRLEFTRFPGGITEHTHVLWASDAELADELPATSAGFTAGYLDFSRGPETQLWLYSSLERDHANGLAADVAAGPCGEQAVAALRAVRRIRDQEREQYRDCVPGHPSGGGSSVEENEKEEEEGQQHQLQSSTLLIGALNDQLRRVLANRGVSFSAVSHWDKWLFRVEALQGLGVAVGGGVGDPVPGTGIPPGLRWGVVRPEEIPFVLSRTEIERKARTVKLLPSVAIKLEDGTPIAWAFLGPDSSLSSLHCEPQYRGKGLAKRVAVKLLSECLQNYGDEGYGWADVAPDNVGSQSVCKSLRGKIVWTVCW</sequence>
<comment type="caution">
    <text evidence="3">The sequence shown here is derived from an EMBL/GenBank/DDBJ whole genome shotgun (WGS) entry which is preliminary data.</text>
</comment>
<dbReference type="Pfam" id="PF00583">
    <property type="entry name" value="Acetyltransf_1"/>
    <property type="match status" value="1"/>
</dbReference>
<evidence type="ECO:0000256" key="1">
    <source>
        <dbReference type="SAM" id="MobiDB-lite"/>
    </source>
</evidence>
<keyword evidence="4" id="KW-1185">Reference proteome</keyword>
<accession>A0AAN9U645</accession>
<dbReference type="Proteomes" id="UP001320420">
    <property type="component" value="Unassembled WGS sequence"/>
</dbReference>
<feature type="region of interest" description="Disordered" evidence="1">
    <location>
        <begin position="124"/>
        <end position="158"/>
    </location>
</feature>
<reference evidence="3 4" key="1">
    <citation type="submission" date="2024-02" db="EMBL/GenBank/DDBJ databases">
        <title>De novo assembly and annotation of 12 fungi associated with fruit tree decline syndrome in Ontario, Canada.</title>
        <authorList>
            <person name="Sulman M."/>
            <person name="Ellouze W."/>
            <person name="Ilyukhin E."/>
        </authorList>
    </citation>
    <scope>NUCLEOTIDE SEQUENCE [LARGE SCALE GENOMIC DNA]</scope>
    <source>
        <strain evidence="3 4">M11/M66-122</strain>
    </source>
</reference>
<evidence type="ECO:0000259" key="2">
    <source>
        <dbReference type="Pfam" id="PF00583"/>
    </source>
</evidence>
<gene>
    <name evidence="3" type="ORF">SLS62_011027</name>
</gene>
<evidence type="ECO:0000313" key="4">
    <source>
        <dbReference type="Proteomes" id="UP001320420"/>
    </source>
</evidence>
<dbReference type="EMBL" id="JAKJXP020000164">
    <property type="protein sequence ID" value="KAK7740652.1"/>
    <property type="molecule type" value="Genomic_DNA"/>
</dbReference>
<dbReference type="GO" id="GO:0016747">
    <property type="term" value="F:acyltransferase activity, transferring groups other than amino-acyl groups"/>
    <property type="evidence" value="ECO:0007669"/>
    <property type="project" value="InterPro"/>
</dbReference>
<dbReference type="PANTHER" id="PTHR20958:SF6">
    <property type="entry name" value="GLYCINE N-ACYLTRANSFERASE-LIKE PROTEIN"/>
    <property type="match status" value="1"/>
</dbReference>
<dbReference type="SUPFAM" id="SSF55729">
    <property type="entry name" value="Acyl-CoA N-acyltransferases (Nat)"/>
    <property type="match status" value="1"/>
</dbReference>
<protein>
    <recommendedName>
        <fullName evidence="2">N-acetyltransferase domain-containing protein</fullName>
    </recommendedName>
</protein>
<dbReference type="InterPro" id="IPR053225">
    <property type="entry name" value="Acyl-CoA_N-acyltransferase"/>
</dbReference>
<dbReference type="InterPro" id="IPR016181">
    <property type="entry name" value="Acyl_CoA_acyltransferase"/>
</dbReference>
<evidence type="ECO:0000313" key="3">
    <source>
        <dbReference type="EMBL" id="KAK7740652.1"/>
    </source>
</evidence>
<feature type="domain" description="N-acetyltransferase" evidence="2">
    <location>
        <begin position="257"/>
        <end position="326"/>
    </location>
</feature>